<dbReference type="AlphaFoldDB" id="G0MW95"/>
<feature type="compositionally biased region" description="Polar residues" evidence="1">
    <location>
        <begin position="486"/>
        <end position="496"/>
    </location>
</feature>
<organism evidence="3">
    <name type="scientific">Caenorhabditis brenneri</name>
    <name type="common">Nematode worm</name>
    <dbReference type="NCBI Taxonomy" id="135651"/>
    <lineage>
        <taxon>Eukaryota</taxon>
        <taxon>Metazoa</taxon>
        <taxon>Ecdysozoa</taxon>
        <taxon>Nematoda</taxon>
        <taxon>Chromadorea</taxon>
        <taxon>Rhabditida</taxon>
        <taxon>Rhabditina</taxon>
        <taxon>Rhabditomorpha</taxon>
        <taxon>Rhabditoidea</taxon>
        <taxon>Rhabditidae</taxon>
        <taxon>Peloderinae</taxon>
        <taxon>Caenorhabditis</taxon>
    </lineage>
</organism>
<feature type="compositionally biased region" description="Low complexity" evidence="1">
    <location>
        <begin position="215"/>
        <end position="229"/>
    </location>
</feature>
<accession>G0MW95</accession>
<dbReference type="InParanoid" id="G0MW95"/>
<feature type="compositionally biased region" description="Polar residues" evidence="1">
    <location>
        <begin position="509"/>
        <end position="518"/>
    </location>
</feature>
<keyword evidence="3" id="KW-1185">Reference proteome</keyword>
<feature type="compositionally biased region" description="Polar residues" evidence="1">
    <location>
        <begin position="197"/>
        <end position="214"/>
    </location>
</feature>
<name>G0MW95_CAEBE</name>
<feature type="compositionally biased region" description="Polar residues" evidence="1">
    <location>
        <begin position="525"/>
        <end position="537"/>
    </location>
</feature>
<sequence>MLLNQSIYDKSERSGGELKSKNCIWFNLLKSISKNKNLCHEMPRSFILGFRFYLKRARMKNELRSGAQQAPQQMQMNHLPMVQQPLQYSAQQQYSQFKNPQGCMQNVGAPPQRYPAQRDYPDNGYQQIYYQQTYYQDQATNGMEAGPSQPPQYQQAPQHQFTQNGSNISSRPPYCEDTSDEPPPARQKAPQLEWSKHPTQVHYSEGAQQHPASNQQGPMLQQQQQQQLIQHDGPMYYQQPAGQTRYQQMQQMEFGWYPVDPSMQQHYNQQYGTVPQYGHQYAQQAELYPNQVGTTMQGPYQQGAAMTQQPLPQYGNYNYQHVGQNYSQMDTNAAATTYIPQPKQQGAPISHQQLPQYGNQGSEQGYYSRSAPVSEHGNQNEASMFPGLNPNNSHAKNPTQSEVQENKNYVEQNENTEIPQNVETATESNQLSTSSQPVEKLPEMSEQTVEFSANNDERGTRSQETPEKVEQPVKSNDISRVHSKSMKSVATQVQTEDNTRETGNVADDASSQNANSVEQKLESMSIGTSSEQLNASKSIARAAPEKEESPAVPAQSGETHGTSTTRPDFPTPSTTASLLDSGEVSPSVPPHMRDSVQKLQRFLEENPDVAQLVPVLPIGVAVPVPVHIPVPIAVPVHHFYHVQQHPMMPQIGDPQQNRNFDKKNENSVELVSGNEESQMQTSSVAMVEASASEEFSNSDNVSASLQQPSQEDLKVPDVVEQEDDEGAANIEDEAAVENHAMIARREADPADEPAGRNADQIESGDMTHGNPSPAIPEAAVSSLEGPDVKMIVGEPSTVQEKKLTKSQKKRQNKKKQKNEDEGFDAVLEECRKENLKLMEKYSPRLQIEVRNKLERYKEIITFVRVGLLGFCNKGEDNRIFRYQRSGLAAAIYEYFRNKPLELVITVEDLSNIRQFLEGRIAAYANPSTPQQLQLKILYEEISTGRCIQVFQEIKYLISLEKKADHQLELDLSYMDQFNCVVCVEEKEILQWMHQPHSSQVIRTCTPSWTKYLLRGLTSYIDRVQPNAKRELYLKFFEVVIEVNSCVIDIDMKWVVERNLPELETMDVLFKLWFNFNLD</sequence>
<gene>
    <name evidence="2" type="ORF">CAEBREN_14339</name>
</gene>
<protein>
    <submittedName>
        <fullName evidence="2">Uncharacterized protein</fullName>
    </submittedName>
</protein>
<feature type="region of interest" description="Disordered" evidence="1">
    <location>
        <begin position="746"/>
        <end position="778"/>
    </location>
</feature>
<feature type="compositionally biased region" description="Polar residues" evidence="1">
    <location>
        <begin position="417"/>
        <end position="437"/>
    </location>
</feature>
<feature type="region of interest" description="Disordered" evidence="1">
    <location>
        <begin position="793"/>
        <end position="820"/>
    </location>
</feature>
<reference evidence="3" key="1">
    <citation type="submission" date="2011-07" db="EMBL/GenBank/DDBJ databases">
        <authorList>
            <consortium name="Caenorhabditis brenneri Sequencing and Analysis Consortium"/>
            <person name="Wilson R.K."/>
        </authorList>
    </citation>
    <scope>NUCLEOTIDE SEQUENCE [LARGE SCALE GENOMIC DNA]</scope>
    <source>
        <strain evidence="3">PB2801</strain>
    </source>
</reference>
<feature type="compositionally biased region" description="Polar residues" evidence="1">
    <location>
        <begin position="445"/>
        <end position="454"/>
    </location>
</feature>
<feature type="region of interest" description="Disordered" evidence="1">
    <location>
        <begin position="343"/>
        <end position="402"/>
    </location>
</feature>
<feature type="compositionally biased region" description="Basic and acidic residues" evidence="1">
    <location>
        <begin position="455"/>
        <end position="471"/>
    </location>
</feature>
<dbReference type="HOGENOM" id="CLU_286559_0_0_1"/>
<feature type="compositionally biased region" description="Polar residues" evidence="1">
    <location>
        <begin position="697"/>
        <end position="710"/>
    </location>
</feature>
<proteinExistence type="predicted"/>
<feature type="region of interest" description="Disordered" evidence="1">
    <location>
        <begin position="140"/>
        <end position="229"/>
    </location>
</feature>
<evidence type="ECO:0000313" key="3">
    <source>
        <dbReference type="Proteomes" id="UP000008068"/>
    </source>
</evidence>
<feature type="region of interest" description="Disordered" evidence="1">
    <location>
        <begin position="690"/>
        <end position="716"/>
    </location>
</feature>
<evidence type="ECO:0000313" key="2">
    <source>
        <dbReference type="EMBL" id="EGT45948.1"/>
    </source>
</evidence>
<evidence type="ECO:0000256" key="1">
    <source>
        <dbReference type="SAM" id="MobiDB-lite"/>
    </source>
</evidence>
<feature type="compositionally biased region" description="Polar residues" evidence="1">
    <location>
        <begin position="389"/>
        <end position="402"/>
    </location>
</feature>
<feature type="compositionally biased region" description="Polar residues" evidence="1">
    <location>
        <begin position="350"/>
        <end position="367"/>
    </location>
</feature>
<feature type="compositionally biased region" description="Polar residues" evidence="1">
    <location>
        <begin position="556"/>
        <end position="578"/>
    </location>
</feature>
<dbReference type="Proteomes" id="UP000008068">
    <property type="component" value="Unassembled WGS sequence"/>
</dbReference>
<dbReference type="EMBL" id="GL379816">
    <property type="protein sequence ID" value="EGT45948.1"/>
    <property type="molecule type" value="Genomic_DNA"/>
</dbReference>
<feature type="region of interest" description="Disordered" evidence="1">
    <location>
        <begin position="417"/>
        <end position="592"/>
    </location>
</feature>
<feature type="compositionally biased region" description="Basic residues" evidence="1">
    <location>
        <begin position="804"/>
        <end position="816"/>
    </location>
</feature>
<feature type="compositionally biased region" description="Low complexity" evidence="1">
    <location>
        <begin position="151"/>
        <end position="163"/>
    </location>
</feature>